<evidence type="ECO:0000313" key="4">
    <source>
        <dbReference type="Proteomes" id="UP000320475"/>
    </source>
</evidence>
<feature type="region of interest" description="Disordered" evidence="1">
    <location>
        <begin position="56"/>
        <end position="128"/>
    </location>
</feature>
<protein>
    <submittedName>
        <fullName evidence="3">Uncharacterized protein</fullName>
    </submittedName>
</protein>
<reference evidence="3 4" key="1">
    <citation type="journal article" date="2019" name="Sci. Rep.">
        <title>Comparative genomics of chytrid fungi reveal insights into the obligate biotrophic and pathogenic lifestyle of Synchytrium endobioticum.</title>
        <authorList>
            <person name="van de Vossenberg B.T.L.H."/>
            <person name="Warris S."/>
            <person name="Nguyen H.D.T."/>
            <person name="van Gent-Pelzer M.P.E."/>
            <person name="Joly D.L."/>
            <person name="van de Geest H.C."/>
            <person name="Bonants P.J.M."/>
            <person name="Smith D.S."/>
            <person name="Levesque C.A."/>
            <person name="van der Lee T.A.J."/>
        </authorList>
    </citation>
    <scope>NUCLEOTIDE SEQUENCE [LARGE SCALE GENOMIC DNA]</scope>
    <source>
        <strain evidence="3 4">LEV6574</strain>
    </source>
</reference>
<evidence type="ECO:0000256" key="1">
    <source>
        <dbReference type="SAM" id="MobiDB-lite"/>
    </source>
</evidence>
<feature type="compositionally biased region" description="Basic and acidic residues" evidence="1">
    <location>
        <begin position="63"/>
        <end position="73"/>
    </location>
</feature>
<accession>A0A507CL19</accession>
<dbReference type="VEuPathDB" id="FungiDB:SeMB42_g06767"/>
<evidence type="ECO:0000313" key="3">
    <source>
        <dbReference type="EMBL" id="TPX39186.1"/>
    </source>
</evidence>
<feature type="chain" id="PRO_5021266468" evidence="2">
    <location>
        <begin position="21"/>
        <end position="128"/>
    </location>
</feature>
<evidence type="ECO:0000256" key="2">
    <source>
        <dbReference type="SAM" id="SignalP"/>
    </source>
</evidence>
<organism evidence="3 4">
    <name type="scientific">Synchytrium endobioticum</name>
    <dbReference type="NCBI Taxonomy" id="286115"/>
    <lineage>
        <taxon>Eukaryota</taxon>
        <taxon>Fungi</taxon>
        <taxon>Fungi incertae sedis</taxon>
        <taxon>Chytridiomycota</taxon>
        <taxon>Chytridiomycota incertae sedis</taxon>
        <taxon>Chytridiomycetes</taxon>
        <taxon>Synchytriales</taxon>
        <taxon>Synchytriaceae</taxon>
        <taxon>Synchytrium</taxon>
    </lineage>
</organism>
<dbReference type="Proteomes" id="UP000320475">
    <property type="component" value="Unassembled WGS sequence"/>
</dbReference>
<feature type="signal peptide" evidence="2">
    <location>
        <begin position="1"/>
        <end position="20"/>
    </location>
</feature>
<dbReference type="EMBL" id="QEAM01000516">
    <property type="protein sequence ID" value="TPX39186.1"/>
    <property type="molecule type" value="Genomic_DNA"/>
</dbReference>
<keyword evidence="2" id="KW-0732">Signal</keyword>
<feature type="compositionally biased region" description="Polar residues" evidence="1">
    <location>
        <begin position="94"/>
        <end position="120"/>
    </location>
</feature>
<feature type="compositionally biased region" description="Low complexity" evidence="1">
    <location>
        <begin position="84"/>
        <end position="93"/>
    </location>
</feature>
<name>A0A507CL19_9FUNG</name>
<gene>
    <name evidence="3" type="ORF">SeLEV6574_g07388</name>
</gene>
<sequence length="128" mass="13889">MCNFSLLLTVYLMLSQESRVRRMVRDPDGPLPPLISISRARVGALVHEAFVQNPAEPVPVPEDAARREAETHTDLTGGARRRLLATAGTATGTSMHDTSAQASTSRNMRGRMTTDSSPGESSRRLKGE</sequence>
<dbReference type="AlphaFoldDB" id="A0A507CL19"/>
<proteinExistence type="predicted"/>
<comment type="caution">
    <text evidence="3">The sequence shown here is derived from an EMBL/GenBank/DDBJ whole genome shotgun (WGS) entry which is preliminary data.</text>
</comment>